<dbReference type="WBParaSite" id="PSAMB.scaffold1478size30977.g13366.t1">
    <property type="protein sequence ID" value="PSAMB.scaffold1478size30977.g13366.t1"/>
    <property type="gene ID" value="PSAMB.scaffold1478size30977.g13366"/>
</dbReference>
<proteinExistence type="predicted"/>
<dbReference type="Gene3D" id="3.60.10.10">
    <property type="entry name" value="Endonuclease/exonuclease/phosphatase"/>
    <property type="match status" value="1"/>
</dbReference>
<accession>A0A914V2R7</accession>
<name>A0A914V2R7_9BILA</name>
<reference evidence="2" key="1">
    <citation type="submission" date="2022-11" db="UniProtKB">
        <authorList>
            <consortium name="WormBaseParasite"/>
        </authorList>
    </citation>
    <scope>IDENTIFICATION</scope>
</reference>
<dbReference type="InterPro" id="IPR036691">
    <property type="entry name" value="Endo/exonu/phosph_ase_sf"/>
</dbReference>
<dbReference type="AlphaFoldDB" id="A0A914V2R7"/>
<organism evidence="1 2">
    <name type="scientific">Plectus sambesii</name>
    <dbReference type="NCBI Taxonomy" id="2011161"/>
    <lineage>
        <taxon>Eukaryota</taxon>
        <taxon>Metazoa</taxon>
        <taxon>Ecdysozoa</taxon>
        <taxon>Nematoda</taxon>
        <taxon>Chromadorea</taxon>
        <taxon>Plectida</taxon>
        <taxon>Plectina</taxon>
        <taxon>Plectoidea</taxon>
        <taxon>Plectidae</taxon>
        <taxon>Plectus</taxon>
    </lineage>
</organism>
<dbReference type="SUPFAM" id="SSF56219">
    <property type="entry name" value="DNase I-like"/>
    <property type="match status" value="1"/>
</dbReference>
<sequence>MTNSYPCPKAATLKEDHKDRHAKLPHFEEQQRLILKLLNDLNAPIAFLQECRLRGQPTISIPPPQSTPNFKPRGYTLLTGDADDRGVGGCGIAIRSDLARSITRFGSEGNRLAWAMLRDGTSSVWLISAHSPTESATEAEKEDFYDKFFTLICSLPSSHLKIIGINANCQLAANLSLLAICRWFHPGTETSNNGSQLIDVAEELGLYLATTVKKTPWKNKFTWYGSTKLSDEEKRARKISKNKKHKIQINQDFLQIIESEYKWPLNNLIEKWADFCARIDDHAKQELSQSSYQTATASLNLTADRNQDEVSLISIKLLVQLLHKRMHCLKLSQLTGSTQSKKI</sequence>
<evidence type="ECO:0000313" key="1">
    <source>
        <dbReference type="Proteomes" id="UP000887566"/>
    </source>
</evidence>
<evidence type="ECO:0000313" key="2">
    <source>
        <dbReference type="WBParaSite" id="PSAMB.scaffold1478size30977.g13366.t1"/>
    </source>
</evidence>
<protein>
    <submittedName>
        <fullName evidence="2">Endonuclease/exonuclease/phosphatase domain-containing protein</fullName>
    </submittedName>
</protein>
<keyword evidence="1" id="KW-1185">Reference proteome</keyword>
<dbReference type="Proteomes" id="UP000887566">
    <property type="component" value="Unplaced"/>
</dbReference>